<dbReference type="InterPro" id="IPR036390">
    <property type="entry name" value="WH_DNA-bd_sf"/>
</dbReference>
<feature type="domain" description="HTH lysR-type" evidence="5">
    <location>
        <begin position="8"/>
        <end position="64"/>
    </location>
</feature>
<dbReference type="FunFam" id="1.10.10.10:FF:000001">
    <property type="entry name" value="LysR family transcriptional regulator"/>
    <property type="match status" value="1"/>
</dbReference>
<organism evidence="6 7">
    <name type="scientific">Sphingobium indicum BiD32</name>
    <dbReference type="NCBI Taxonomy" id="1301087"/>
    <lineage>
        <taxon>Bacteria</taxon>
        <taxon>Pseudomonadati</taxon>
        <taxon>Pseudomonadota</taxon>
        <taxon>Alphaproteobacteria</taxon>
        <taxon>Sphingomonadales</taxon>
        <taxon>Sphingomonadaceae</taxon>
        <taxon>Sphingobium</taxon>
    </lineage>
</organism>
<evidence type="ECO:0000256" key="2">
    <source>
        <dbReference type="ARBA" id="ARBA00023015"/>
    </source>
</evidence>
<dbReference type="GO" id="GO:0006351">
    <property type="term" value="P:DNA-templated transcription"/>
    <property type="evidence" value="ECO:0007669"/>
    <property type="project" value="TreeGrafter"/>
</dbReference>
<evidence type="ECO:0000259" key="5">
    <source>
        <dbReference type="PROSITE" id="PS50931"/>
    </source>
</evidence>
<reference evidence="7" key="2">
    <citation type="submission" date="2013-04" db="EMBL/GenBank/DDBJ databases">
        <title>Bisphenol A degrading Sphingobium sp. strain BiD32.</title>
        <authorList>
            <person name="Nielsen J.L."/>
            <person name="Zhou N.A."/>
            <person name="Kjeldal H."/>
        </authorList>
    </citation>
    <scope>NUCLEOTIDE SEQUENCE [LARGE SCALE GENOMIC DNA]</scope>
    <source>
        <strain evidence="7">BiD32</strain>
    </source>
</reference>
<dbReference type="EMBL" id="CAVK010000132">
    <property type="protein sequence ID" value="CCW18344.1"/>
    <property type="molecule type" value="Genomic_DNA"/>
</dbReference>
<evidence type="ECO:0000313" key="7">
    <source>
        <dbReference type="Proteomes" id="UP000013201"/>
    </source>
</evidence>
<dbReference type="Gene3D" id="1.10.10.10">
    <property type="entry name" value="Winged helix-like DNA-binding domain superfamily/Winged helix DNA-binding domain"/>
    <property type="match status" value="1"/>
</dbReference>
<dbReference type="PANTHER" id="PTHR30537">
    <property type="entry name" value="HTH-TYPE TRANSCRIPTIONAL REGULATOR"/>
    <property type="match status" value="1"/>
</dbReference>
<evidence type="ECO:0000256" key="1">
    <source>
        <dbReference type="ARBA" id="ARBA00009437"/>
    </source>
</evidence>
<dbReference type="AlphaFoldDB" id="N1MNN6"/>
<dbReference type="PROSITE" id="PS50931">
    <property type="entry name" value="HTH_LYSR"/>
    <property type="match status" value="1"/>
</dbReference>
<dbReference type="SUPFAM" id="SSF46785">
    <property type="entry name" value="Winged helix' DNA-binding domain"/>
    <property type="match status" value="1"/>
</dbReference>
<sequence>MPAFGQSDLPELHVFATIARRRSFRLAAIELGVTTSALSHRIKKLEARLGVRLLHRTNRTVMPTAIGERLAERLGHGFEAIEQALGEIETYRANPAGELRVNVPRDASRLLIGPVLAEFTAAYPHVQLVLAVDDRPVDIVAEGFDAGIRYGGTVPEDMVAMPLTMPLRWVVVGSPAYLAAHGRPQVPEDLLGHACIRVRLGDNSIFRWELGDGEAMLRLDVKGPFAVNETEATIDAAINGVGLGYVLERRVVEEVARGALEIVLPDWASIGPPFYAYYPSRKHSEPGLSQLVEMIRTREQQRGSPAVP</sequence>
<gene>
    <name evidence="6" type="ORF">EBBID32_26950</name>
</gene>
<dbReference type="OrthoDB" id="9813056at2"/>
<dbReference type="InterPro" id="IPR058163">
    <property type="entry name" value="LysR-type_TF_proteobact-type"/>
</dbReference>
<evidence type="ECO:0000313" key="6">
    <source>
        <dbReference type="EMBL" id="CCW18344.1"/>
    </source>
</evidence>
<dbReference type="PANTHER" id="PTHR30537:SF1">
    <property type="entry name" value="HTH-TYPE TRANSCRIPTIONAL REGULATOR PGRR"/>
    <property type="match status" value="1"/>
</dbReference>
<dbReference type="Pfam" id="PF03466">
    <property type="entry name" value="LysR_substrate"/>
    <property type="match status" value="1"/>
</dbReference>
<dbReference type="GO" id="GO:0003700">
    <property type="term" value="F:DNA-binding transcription factor activity"/>
    <property type="evidence" value="ECO:0007669"/>
    <property type="project" value="InterPro"/>
</dbReference>
<proteinExistence type="inferred from homology"/>
<evidence type="ECO:0000256" key="4">
    <source>
        <dbReference type="ARBA" id="ARBA00023163"/>
    </source>
</evidence>
<name>N1MNN6_9SPHN</name>
<dbReference type="InterPro" id="IPR000847">
    <property type="entry name" value="LysR_HTH_N"/>
</dbReference>
<dbReference type="InterPro" id="IPR036388">
    <property type="entry name" value="WH-like_DNA-bd_sf"/>
</dbReference>
<keyword evidence="3" id="KW-0238">DNA-binding</keyword>
<dbReference type="InterPro" id="IPR005119">
    <property type="entry name" value="LysR_subst-bd"/>
</dbReference>
<dbReference type="Gene3D" id="3.40.190.290">
    <property type="match status" value="1"/>
</dbReference>
<comment type="caution">
    <text evidence="6">The sequence shown here is derived from an EMBL/GenBank/DDBJ whole genome shotgun (WGS) entry which is preliminary data.</text>
</comment>
<keyword evidence="7" id="KW-1185">Reference proteome</keyword>
<dbReference type="SUPFAM" id="SSF53850">
    <property type="entry name" value="Periplasmic binding protein-like II"/>
    <property type="match status" value="1"/>
</dbReference>
<evidence type="ECO:0000256" key="3">
    <source>
        <dbReference type="ARBA" id="ARBA00023125"/>
    </source>
</evidence>
<dbReference type="Proteomes" id="UP000013201">
    <property type="component" value="Unassembled WGS sequence"/>
</dbReference>
<reference evidence="6 7" key="1">
    <citation type="submission" date="2013-03" db="EMBL/GenBank/DDBJ databases">
        <authorList>
            <person name="Le V."/>
        </authorList>
    </citation>
    <scope>NUCLEOTIDE SEQUENCE [LARGE SCALE GENOMIC DNA]</scope>
    <source>
        <strain evidence="6 7">BiD32</strain>
    </source>
</reference>
<keyword evidence="2" id="KW-0805">Transcription regulation</keyword>
<dbReference type="CDD" id="cd08474">
    <property type="entry name" value="PBP2_CrgA_like_5"/>
    <property type="match status" value="1"/>
</dbReference>
<dbReference type="RefSeq" id="WP_006958435.1">
    <property type="nucleotide sequence ID" value="NZ_CAVK010000132.1"/>
</dbReference>
<protein>
    <submittedName>
        <fullName evidence="6">Transcriptional regulator</fullName>
    </submittedName>
</protein>
<accession>N1MNN6</accession>
<dbReference type="Pfam" id="PF00126">
    <property type="entry name" value="HTH_1"/>
    <property type="match status" value="1"/>
</dbReference>
<comment type="similarity">
    <text evidence="1">Belongs to the LysR transcriptional regulatory family.</text>
</comment>
<dbReference type="GO" id="GO:0043565">
    <property type="term" value="F:sequence-specific DNA binding"/>
    <property type="evidence" value="ECO:0007669"/>
    <property type="project" value="TreeGrafter"/>
</dbReference>
<keyword evidence="4" id="KW-0804">Transcription</keyword>